<dbReference type="Pfam" id="PF00535">
    <property type="entry name" value="Glycos_transf_2"/>
    <property type="match status" value="1"/>
</dbReference>
<feature type="domain" description="Glycosyltransferase 2-like" evidence="1">
    <location>
        <begin position="4"/>
        <end position="140"/>
    </location>
</feature>
<dbReference type="CDD" id="cd00761">
    <property type="entry name" value="Glyco_tranf_GTA_type"/>
    <property type="match status" value="1"/>
</dbReference>
<proteinExistence type="predicted"/>
<dbReference type="Gene3D" id="3.90.550.10">
    <property type="entry name" value="Spore Coat Polysaccharide Biosynthesis Protein SpsA, Chain A"/>
    <property type="match status" value="1"/>
</dbReference>
<organism evidence="2">
    <name type="scientific">marine metagenome</name>
    <dbReference type="NCBI Taxonomy" id="408172"/>
    <lineage>
        <taxon>unclassified sequences</taxon>
        <taxon>metagenomes</taxon>
        <taxon>ecological metagenomes</taxon>
    </lineage>
</organism>
<accession>A0A381V4Y8</accession>
<dbReference type="InterPro" id="IPR029044">
    <property type="entry name" value="Nucleotide-diphossugar_trans"/>
</dbReference>
<dbReference type="AlphaFoldDB" id="A0A381V4Y8"/>
<sequence length="257" mass="30359">MITLVTTYYNEPEYLQKYIEAFNQHNKSLVKRLIVVDDGSQKLPAKDVIINQDNISLFVVDEDLGFNSHGARNLAAKYVETDWIFFADIDIHIPPNTINDLVKNIFNNKFTNTYYSFIGHSYIEGSIKNKKQSRNVFCIKQKDFWKSGGYDEEYVGIHHGDVHLFKKIDSYMNLKILDSCVYYRRGGRKFVYKRGGITEYDDEKMIILHPENRPEMKHYTSSVPNVNEINVLVKDRINHPEIWKDMKVCNFKWYQEF</sequence>
<protein>
    <recommendedName>
        <fullName evidence="1">Glycosyltransferase 2-like domain-containing protein</fullName>
    </recommendedName>
</protein>
<evidence type="ECO:0000259" key="1">
    <source>
        <dbReference type="Pfam" id="PF00535"/>
    </source>
</evidence>
<dbReference type="InterPro" id="IPR001173">
    <property type="entry name" value="Glyco_trans_2-like"/>
</dbReference>
<gene>
    <name evidence="2" type="ORF">METZ01_LOCUS88294</name>
</gene>
<dbReference type="EMBL" id="UINC01007866">
    <property type="protein sequence ID" value="SVA35440.1"/>
    <property type="molecule type" value="Genomic_DNA"/>
</dbReference>
<reference evidence="2" key="1">
    <citation type="submission" date="2018-05" db="EMBL/GenBank/DDBJ databases">
        <authorList>
            <person name="Lanie J.A."/>
            <person name="Ng W.-L."/>
            <person name="Kazmierczak K.M."/>
            <person name="Andrzejewski T.M."/>
            <person name="Davidsen T.M."/>
            <person name="Wayne K.J."/>
            <person name="Tettelin H."/>
            <person name="Glass J.I."/>
            <person name="Rusch D."/>
            <person name="Podicherti R."/>
            <person name="Tsui H.-C.T."/>
            <person name="Winkler M.E."/>
        </authorList>
    </citation>
    <scope>NUCLEOTIDE SEQUENCE</scope>
</reference>
<evidence type="ECO:0000313" key="2">
    <source>
        <dbReference type="EMBL" id="SVA35440.1"/>
    </source>
</evidence>
<name>A0A381V4Y8_9ZZZZ</name>
<dbReference type="SUPFAM" id="SSF53448">
    <property type="entry name" value="Nucleotide-diphospho-sugar transferases"/>
    <property type="match status" value="1"/>
</dbReference>